<evidence type="ECO:0000313" key="2">
    <source>
        <dbReference type="Proteomes" id="UP000257109"/>
    </source>
</evidence>
<reference evidence="1" key="1">
    <citation type="submission" date="2018-05" db="EMBL/GenBank/DDBJ databases">
        <title>Draft genome of Mucuna pruriens seed.</title>
        <authorList>
            <person name="Nnadi N.E."/>
            <person name="Vos R."/>
            <person name="Hasami M.H."/>
            <person name="Devisetty U.K."/>
            <person name="Aguiy J.C."/>
        </authorList>
    </citation>
    <scope>NUCLEOTIDE SEQUENCE [LARGE SCALE GENOMIC DNA]</scope>
    <source>
        <strain evidence="1">JCA_2017</strain>
    </source>
</reference>
<proteinExistence type="predicted"/>
<dbReference type="OrthoDB" id="10055717at2759"/>
<gene>
    <name evidence="1" type="ORF">CR513_39488</name>
</gene>
<evidence type="ECO:0008006" key="3">
    <source>
        <dbReference type="Google" id="ProtNLM"/>
    </source>
</evidence>
<protein>
    <recommendedName>
        <fullName evidence="3">Reverse transcriptase RNase H-like domain-containing protein</fullName>
    </recommendedName>
</protein>
<evidence type="ECO:0000313" key="1">
    <source>
        <dbReference type="EMBL" id="RDX80016.1"/>
    </source>
</evidence>
<comment type="caution">
    <text evidence="1">The sequence shown here is derived from an EMBL/GenBank/DDBJ whole genome shotgun (WGS) entry which is preliminary data.</text>
</comment>
<keyword evidence="2" id="KW-1185">Reference proteome</keyword>
<dbReference type="AlphaFoldDB" id="A0A371FNX0"/>
<organism evidence="1 2">
    <name type="scientific">Mucuna pruriens</name>
    <name type="common">Velvet bean</name>
    <name type="synonym">Dolichos pruriens</name>
    <dbReference type="NCBI Taxonomy" id="157652"/>
    <lineage>
        <taxon>Eukaryota</taxon>
        <taxon>Viridiplantae</taxon>
        <taxon>Streptophyta</taxon>
        <taxon>Embryophyta</taxon>
        <taxon>Tracheophyta</taxon>
        <taxon>Spermatophyta</taxon>
        <taxon>Magnoliopsida</taxon>
        <taxon>eudicotyledons</taxon>
        <taxon>Gunneridae</taxon>
        <taxon>Pentapetalae</taxon>
        <taxon>rosids</taxon>
        <taxon>fabids</taxon>
        <taxon>Fabales</taxon>
        <taxon>Fabaceae</taxon>
        <taxon>Papilionoideae</taxon>
        <taxon>50 kb inversion clade</taxon>
        <taxon>NPAAA clade</taxon>
        <taxon>indigoferoid/millettioid clade</taxon>
        <taxon>Phaseoleae</taxon>
        <taxon>Mucuna</taxon>
    </lineage>
</organism>
<dbReference type="EMBL" id="QJKJ01008352">
    <property type="protein sequence ID" value="RDX80016.1"/>
    <property type="molecule type" value="Genomic_DNA"/>
</dbReference>
<feature type="non-terminal residue" evidence="1">
    <location>
        <position position="1"/>
    </location>
</feature>
<name>A0A371FNX0_MUCPR</name>
<accession>A0A371FNX0</accession>
<sequence>MVWQYPKQKLIFSRPRLIFTKERSFLLKVNCKSTKEILQKDVKNFASKQIFARWQAILSVFDFEIEYLKSASNSFPDYLTREFL</sequence>
<dbReference type="Proteomes" id="UP000257109">
    <property type="component" value="Unassembled WGS sequence"/>
</dbReference>